<feature type="transmembrane region" description="Helical" evidence="2">
    <location>
        <begin position="235"/>
        <end position="258"/>
    </location>
</feature>
<name>A0ABT9NM80_9ACTN</name>
<protein>
    <submittedName>
        <fullName evidence="3">Energy-coupling factor transport system substrate-specific component</fullName>
    </submittedName>
</protein>
<evidence type="ECO:0000313" key="4">
    <source>
        <dbReference type="Proteomes" id="UP001240447"/>
    </source>
</evidence>
<comment type="caution">
    <text evidence="3">The sequence shown here is derived from an EMBL/GenBank/DDBJ whole genome shotgun (WGS) entry which is preliminary data.</text>
</comment>
<feature type="transmembrane region" description="Helical" evidence="2">
    <location>
        <begin position="172"/>
        <end position="193"/>
    </location>
</feature>
<feature type="transmembrane region" description="Helical" evidence="2">
    <location>
        <begin position="141"/>
        <end position="160"/>
    </location>
</feature>
<evidence type="ECO:0000256" key="2">
    <source>
        <dbReference type="SAM" id="Phobius"/>
    </source>
</evidence>
<evidence type="ECO:0000313" key="3">
    <source>
        <dbReference type="EMBL" id="MDP9821531.1"/>
    </source>
</evidence>
<dbReference type="Proteomes" id="UP001240447">
    <property type="component" value="Unassembled WGS sequence"/>
</dbReference>
<evidence type="ECO:0000256" key="1">
    <source>
        <dbReference type="SAM" id="MobiDB-lite"/>
    </source>
</evidence>
<proteinExistence type="predicted"/>
<dbReference type="RefSeq" id="WP_306824942.1">
    <property type="nucleotide sequence ID" value="NZ_JAUSQM010000001.1"/>
</dbReference>
<feature type="transmembrane region" description="Helical" evidence="2">
    <location>
        <begin position="205"/>
        <end position="223"/>
    </location>
</feature>
<keyword evidence="2" id="KW-1133">Transmembrane helix</keyword>
<keyword evidence="2" id="KW-0472">Membrane</keyword>
<dbReference type="EMBL" id="JAUSQM010000001">
    <property type="protein sequence ID" value="MDP9821531.1"/>
    <property type="molecule type" value="Genomic_DNA"/>
</dbReference>
<keyword evidence="2" id="KW-0812">Transmembrane</keyword>
<keyword evidence="4" id="KW-1185">Reference proteome</keyword>
<accession>A0ABT9NM80</accession>
<dbReference type="Gene3D" id="1.10.1760.20">
    <property type="match status" value="1"/>
</dbReference>
<sequence length="329" mass="34453">MSLQPSAASGFDRIAADLAALRTRAGEPSYAEIVRRVTELRVARGEPVERARPARTTVYELFRPGRSRMDGRLVADVALALGADPQQADAWVERCRRARAATESAEPSALPGADAVDPESSPEAVGSEDLEAARGGVGRRLLATVLLGSLLINVLGRGVAYGLDLHLHLDMIGTALAAIALGPWWGALVGVLSNISGAAISGTSSLPFALVNVAGALAWGYGVRRFGWGRSLSRFFALCLATAVLCSLVATPILVLVLDGGTGYRELFHLEGFAGALDNAFAAAFADNVVISAADKLVSGFVALAMVDAGARWWGSPLREPAGEERHKT</sequence>
<gene>
    <name evidence="3" type="ORF">J2S59_001340</name>
</gene>
<organism evidence="3 4">
    <name type="scientific">Nocardioides massiliensis</name>
    <dbReference type="NCBI Taxonomy" id="1325935"/>
    <lineage>
        <taxon>Bacteria</taxon>
        <taxon>Bacillati</taxon>
        <taxon>Actinomycetota</taxon>
        <taxon>Actinomycetes</taxon>
        <taxon>Propionibacteriales</taxon>
        <taxon>Nocardioidaceae</taxon>
        <taxon>Nocardioides</taxon>
    </lineage>
</organism>
<feature type="region of interest" description="Disordered" evidence="1">
    <location>
        <begin position="102"/>
        <end position="129"/>
    </location>
</feature>
<reference evidence="3 4" key="1">
    <citation type="submission" date="2023-07" db="EMBL/GenBank/DDBJ databases">
        <title>Sequencing the genomes of 1000 actinobacteria strains.</title>
        <authorList>
            <person name="Klenk H.-P."/>
        </authorList>
    </citation>
    <scope>NUCLEOTIDE SEQUENCE [LARGE SCALE GENOMIC DNA]</scope>
    <source>
        <strain evidence="3 4">GD13</strain>
    </source>
</reference>